<dbReference type="InterPro" id="IPR045491">
    <property type="entry name" value="DUF6433"/>
</dbReference>
<dbReference type="Pfam" id="PF20025">
    <property type="entry name" value="DUF6433"/>
    <property type="match status" value="1"/>
</dbReference>
<evidence type="ECO:0000313" key="1">
    <source>
        <dbReference type="EMBL" id="CAB5221405.1"/>
    </source>
</evidence>
<dbReference type="EMBL" id="LR798287">
    <property type="protein sequence ID" value="CAB5221405.1"/>
    <property type="molecule type" value="Genomic_DNA"/>
</dbReference>
<gene>
    <name evidence="1" type="ORF">UFOVP245_147</name>
</gene>
<name>A0A6J7WWX9_9CAUD</name>
<protein>
    <submittedName>
        <fullName evidence="1">Uncharacterized protein</fullName>
    </submittedName>
</protein>
<organism evidence="1">
    <name type="scientific">uncultured Caudovirales phage</name>
    <dbReference type="NCBI Taxonomy" id="2100421"/>
    <lineage>
        <taxon>Viruses</taxon>
        <taxon>Duplodnaviria</taxon>
        <taxon>Heunggongvirae</taxon>
        <taxon>Uroviricota</taxon>
        <taxon>Caudoviricetes</taxon>
        <taxon>Peduoviridae</taxon>
        <taxon>Maltschvirus</taxon>
        <taxon>Maltschvirus maltsch</taxon>
    </lineage>
</organism>
<sequence length="141" mass="15995">MNFNMATLSLYALLEKCSDQKTKAERVEALKYNGTPAVKAIIQYMFHDDVKFLLPETNPPYNPSSFENSARLASDIRKINYFVEGGLEAKQIVRERVFIELLESIDPKDAILLLHLKDKKSPFKGLTKDVAIAAFPELFPT</sequence>
<reference evidence="1" key="1">
    <citation type="submission" date="2020-05" db="EMBL/GenBank/DDBJ databases">
        <authorList>
            <person name="Chiriac C."/>
            <person name="Salcher M."/>
            <person name="Ghai R."/>
            <person name="Kavagutti S V."/>
        </authorList>
    </citation>
    <scope>NUCLEOTIDE SEQUENCE</scope>
</reference>
<accession>A0A6J7WWX9</accession>
<proteinExistence type="predicted"/>